<keyword evidence="2" id="KW-0808">Transferase</keyword>
<reference evidence="2 3" key="1">
    <citation type="submission" date="2018-06" db="EMBL/GenBank/DDBJ databases">
        <authorList>
            <consortium name="Pathogen Informatics"/>
            <person name="Doyle S."/>
        </authorList>
    </citation>
    <scope>NUCLEOTIDE SEQUENCE [LARGE SCALE GENOMIC DNA]</scope>
    <source>
        <strain evidence="2 3">NCTC8684</strain>
    </source>
</reference>
<dbReference type="GO" id="GO:0016747">
    <property type="term" value="F:acyltransferase activity, transferring groups other than amino-acyl groups"/>
    <property type="evidence" value="ECO:0007669"/>
    <property type="project" value="InterPro"/>
</dbReference>
<dbReference type="InterPro" id="IPR000182">
    <property type="entry name" value="GNAT_dom"/>
</dbReference>
<dbReference type="RefSeq" id="WP_011133884.1">
    <property type="nucleotide sequence ID" value="NZ_CP024028.1"/>
</dbReference>
<evidence type="ECO:0000313" key="2">
    <source>
        <dbReference type="EMBL" id="SUX35157.1"/>
    </source>
</evidence>
<dbReference type="Gene3D" id="3.40.630.30">
    <property type="match status" value="1"/>
</dbReference>
<sequence length="181" mass="20273">MTDMSTLSFAIVPNRDLTAQQRDHIVSLCSQAYEEDFSPYMEMLDDATHLMVSDEGELVSHAAWLPRELRAEGLPPLRSAYVEAMATLPDRQGKGYGSAMLSTIPALIGDDYDIAALSPSEADFYARRGWELWLGPLAYQDNGSLVETPEEEVMIYRLFYTPSALDISASLETDWRPGEVW</sequence>
<comment type="caution">
    <text evidence="2">The sequence shown here is derived from an EMBL/GenBank/DDBJ whole genome shotgun (WGS) entry which is preliminary data.</text>
</comment>
<feature type="domain" description="N-acetyltransferase" evidence="1">
    <location>
        <begin position="12"/>
        <end position="162"/>
    </location>
</feature>
<dbReference type="GeneID" id="66365780"/>
<keyword evidence="2" id="KW-0012">Acyltransferase</keyword>
<evidence type="ECO:0000259" key="1">
    <source>
        <dbReference type="PROSITE" id="PS51186"/>
    </source>
</evidence>
<name>A0AAX2MES7_CHRVL</name>
<dbReference type="EC" id="2.3.1.-" evidence="2"/>
<accession>A0AAX2MES7</accession>
<evidence type="ECO:0000313" key="3">
    <source>
        <dbReference type="Proteomes" id="UP000254029"/>
    </source>
</evidence>
<dbReference type="AlphaFoldDB" id="A0AAX2MES7"/>
<gene>
    <name evidence="2" type="primary">aac</name>
    <name evidence="2" type="ORF">NCTC8684_04021</name>
</gene>
<dbReference type="SUPFAM" id="SSF55729">
    <property type="entry name" value="Acyl-CoA N-acyltransferases (Nat)"/>
    <property type="match status" value="1"/>
</dbReference>
<dbReference type="PROSITE" id="PS51186">
    <property type="entry name" value="GNAT"/>
    <property type="match status" value="1"/>
</dbReference>
<dbReference type="Proteomes" id="UP000254029">
    <property type="component" value="Unassembled WGS sequence"/>
</dbReference>
<dbReference type="InterPro" id="IPR016181">
    <property type="entry name" value="Acyl_CoA_acyltransferase"/>
</dbReference>
<protein>
    <submittedName>
        <fullName evidence="2">Aminoglycoside 2'-N-acetyltransferase</fullName>
        <ecNumber evidence="2">2.3.1.-</ecNumber>
    </submittedName>
</protein>
<organism evidence="2 3">
    <name type="scientific">Chromobacterium violaceum</name>
    <dbReference type="NCBI Taxonomy" id="536"/>
    <lineage>
        <taxon>Bacteria</taxon>
        <taxon>Pseudomonadati</taxon>
        <taxon>Pseudomonadota</taxon>
        <taxon>Betaproteobacteria</taxon>
        <taxon>Neisseriales</taxon>
        <taxon>Chromobacteriaceae</taxon>
        <taxon>Chromobacterium</taxon>
    </lineage>
</organism>
<proteinExistence type="predicted"/>
<dbReference type="CDD" id="cd04301">
    <property type="entry name" value="NAT_SF"/>
    <property type="match status" value="1"/>
</dbReference>
<dbReference type="EMBL" id="UIGR01000001">
    <property type="protein sequence ID" value="SUX35157.1"/>
    <property type="molecule type" value="Genomic_DNA"/>
</dbReference>
<dbReference type="Pfam" id="PF13527">
    <property type="entry name" value="Acetyltransf_9"/>
    <property type="match status" value="1"/>
</dbReference>